<dbReference type="GO" id="GO:0009002">
    <property type="term" value="F:serine-type D-Ala-D-Ala carboxypeptidase activity"/>
    <property type="evidence" value="ECO:0007669"/>
    <property type="project" value="InterPro"/>
</dbReference>
<feature type="transmembrane region" description="Helical" evidence="1">
    <location>
        <begin position="21"/>
        <end position="41"/>
    </location>
</feature>
<name>A0A1F6ES12_9BACT</name>
<organism evidence="3 4">
    <name type="scientific">Candidatus Kaiserbacteria bacterium RIFCSPLOWO2_01_FULL_55_19</name>
    <dbReference type="NCBI Taxonomy" id="1798516"/>
    <lineage>
        <taxon>Bacteria</taxon>
        <taxon>Candidatus Kaiseribacteriota</taxon>
    </lineage>
</organism>
<dbReference type="Proteomes" id="UP000176714">
    <property type="component" value="Unassembled WGS sequence"/>
</dbReference>
<evidence type="ECO:0000313" key="3">
    <source>
        <dbReference type="EMBL" id="OGG76426.1"/>
    </source>
</evidence>
<evidence type="ECO:0000256" key="1">
    <source>
        <dbReference type="SAM" id="Phobius"/>
    </source>
</evidence>
<dbReference type="SUPFAM" id="SSF56601">
    <property type="entry name" value="beta-lactamase/transpeptidase-like"/>
    <property type="match status" value="1"/>
</dbReference>
<dbReference type="GO" id="GO:0006508">
    <property type="term" value="P:proteolysis"/>
    <property type="evidence" value="ECO:0007669"/>
    <property type="project" value="InterPro"/>
</dbReference>
<comment type="caution">
    <text evidence="3">The sequence shown here is derived from an EMBL/GenBank/DDBJ whole genome shotgun (WGS) entry which is preliminary data.</text>
</comment>
<evidence type="ECO:0000259" key="2">
    <source>
        <dbReference type="Pfam" id="PF00768"/>
    </source>
</evidence>
<sequence>MDSADLQKLAKRTRSMREAGFALLFASGLLAIPLVISTLMAKVSPAEPATASIPTAPNAFAAIHLEAKAAIVYDLATGETLYAHNADAQLPLASLTKLLAVYAALRELSPTTPITIPLAATQLEAPRAFNEGQTFSLVDLARLTLTASLNDGAAAIIEAAAAQQNRSQNEALASAAAALNLSQTYAVNGSGLDMSTMVSGGYGSAYDLARLTGALVAQSPDIAAATTHSSAEAVSEGGTAFSVKNTDPMVGTIPRLLLSKTGYTDLAGGNLVLVFDAGIGHPVAVVVLGSSQKERFTDGAALIAATLAHFAGVASL</sequence>
<dbReference type="InterPro" id="IPR001967">
    <property type="entry name" value="Peptidase_S11_N"/>
</dbReference>
<protein>
    <recommendedName>
        <fullName evidence="2">Peptidase S11 D-alanyl-D-alanine carboxypeptidase A N-terminal domain-containing protein</fullName>
    </recommendedName>
</protein>
<reference evidence="3 4" key="1">
    <citation type="journal article" date="2016" name="Nat. Commun.">
        <title>Thousands of microbial genomes shed light on interconnected biogeochemical processes in an aquifer system.</title>
        <authorList>
            <person name="Anantharaman K."/>
            <person name="Brown C.T."/>
            <person name="Hug L.A."/>
            <person name="Sharon I."/>
            <person name="Castelle C.J."/>
            <person name="Probst A.J."/>
            <person name="Thomas B.C."/>
            <person name="Singh A."/>
            <person name="Wilkins M.J."/>
            <person name="Karaoz U."/>
            <person name="Brodie E.L."/>
            <person name="Williams K.H."/>
            <person name="Hubbard S.S."/>
            <person name="Banfield J.F."/>
        </authorList>
    </citation>
    <scope>NUCLEOTIDE SEQUENCE [LARGE SCALE GENOMIC DNA]</scope>
</reference>
<dbReference type="InterPro" id="IPR012338">
    <property type="entry name" value="Beta-lactam/transpept-like"/>
</dbReference>
<proteinExistence type="predicted"/>
<dbReference type="AlphaFoldDB" id="A0A1F6ES12"/>
<gene>
    <name evidence="3" type="ORF">A2950_01695</name>
</gene>
<keyword evidence="1" id="KW-1133">Transmembrane helix</keyword>
<feature type="domain" description="Peptidase S11 D-alanyl-D-alanine carboxypeptidase A N-terminal" evidence="2">
    <location>
        <begin position="62"/>
        <end position="290"/>
    </location>
</feature>
<dbReference type="Gene3D" id="3.40.710.10">
    <property type="entry name" value="DD-peptidase/beta-lactamase superfamily"/>
    <property type="match status" value="1"/>
</dbReference>
<dbReference type="EMBL" id="MFMD01000021">
    <property type="protein sequence ID" value="OGG76426.1"/>
    <property type="molecule type" value="Genomic_DNA"/>
</dbReference>
<keyword evidence="1" id="KW-0472">Membrane</keyword>
<evidence type="ECO:0000313" key="4">
    <source>
        <dbReference type="Proteomes" id="UP000176714"/>
    </source>
</evidence>
<accession>A0A1F6ES12</accession>
<dbReference type="Pfam" id="PF00768">
    <property type="entry name" value="Peptidase_S11"/>
    <property type="match status" value="1"/>
</dbReference>
<keyword evidence="1" id="KW-0812">Transmembrane</keyword>
<dbReference type="STRING" id="1798516.A2950_01695"/>